<keyword evidence="2" id="KW-1003">Cell membrane</keyword>
<dbReference type="Gene3D" id="2.30.30.60">
    <property type="match status" value="1"/>
</dbReference>
<evidence type="ECO:0000256" key="2">
    <source>
        <dbReference type="ARBA" id="ARBA00022475"/>
    </source>
</evidence>
<dbReference type="SUPFAM" id="SSF50182">
    <property type="entry name" value="Sm-like ribonucleoproteins"/>
    <property type="match status" value="1"/>
</dbReference>
<reference evidence="13" key="1">
    <citation type="submission" date="2015-10" db="EMBL/GenBank/DDBJ databases">
        <title>Extensive mobilome-driven genome diversification in gut-associated Bacteroides vulgatus mpk.</title>
        <authorList>
            <person name="Beier S."/>
            <person name="Lange A."/>
            <person name="Huson D.H."/>
            <person name="Frick J.-S."/>
            <person name="Autenrieth I.B."/>
        </authorList>
    </citation>
    <scope>NUCLEOTIDE SEQUENCE [LARGE SCALE GENOMIC DNA]</scope>
    <source>
        <strain evidence="13">mpk</strain>
    </source>
</reference>
<feature type="transmembrane region" description="Helical" evidence="10">
    <location>
        <begin position="152"/>
        <end position="172"/>
    </location>
</feature>
<accession>A0A0N7J804</accession>
<dbReference type="GO" id="GO:0005886">
    <property type="term" value="C:plasma membrane"/>
    <property type="evidence" value="ECO:0007669"/>
    <property type="project" value="UniProtKB-SubCell"/>
</dbReference>
<dbReference type="AlphaFoldDB" id="A0A0N7J804"/>
<keyword evidence="7 10" id="KW-0472">Membrane</keyword>
<dbReference type="InterPro" id="IPR010920">
    <property type="entry name" value="LSM_dom_sf"/>
</dbReference>
<evidence type="ECO:0000256" key="4">
    <source>
        <dbReference type="ARBA" id="ARBA00022692"/>
    </source>
</evidence>
<feature type="transmembrane region" description="Helical" evidence="10">
    <location>
        <begin position="31"/>
        <end position="52"/>
    </location>
</feature>
<dbReference type="PANTHER" id="PTHR30414:SF0">
    <property type="entry name" value="MINICONDUCTANCE MECHANOSENSITIVE CHANNEL YBDG"/>
    <property type="match status" value="1"/>
</dbReference>
<evidence type="ECO:0000256" key="8">
    <source>
        <dbReference type="ARBA" id="ARBA00093630"/>
    </source>
</evidence>
<comment type="subcellular location">
    <subcellularLocation>
        <location evidence="1">Cell inner membrane</location>
        <topology evidence="1">Multi-pass membrane protein</topology>
    </subcellularLocation>
</comment>
<feature type="transmembrane region" description="Helical" evidence="10">
    <location>
        <begin position="84"/>
        <end position="101"/>
    </location>
</feature>
<evidence type="ECO:0000313" key="12">
    <source>
        <dbReference type="EMBL" id="ALK86618.1"/>
    </source>
</evidence>
<evidence type="ECO:0000256" key="5">
    <source>
        <dbReference type="ARBA" id="ARBA00022989"/>
    </source>
</evidence>
<dbReference type="InterPro" id="IPR030192">
    <property type="entry name" value="YbdG"/>
</dbReference>
<evidence type="ECO:0000256" key="7">
    <source>
        <dbReference type="ARBA" id="ARBA00023136"/>
    </source>
</evidence>
<evidence type="ECO:0000256" key="10">
    <source>
        <dbReference type="SAM" id="Phobius"/>
    </source>
</evidence>
<dbReference type="GO" id="GO:0008381">
    <property type="term" value="F:mechanosensitive monoatomic ion channel activity"/>
    <property type="evidence" value="ECO:0007669"/>
    <property type="project" value="InterPro"/>
</dbReference>
<feature type="domain" description="Mechanosensitive ion channel MscS" evidence="11">
    <location>
        <begin position="197"/>
        <end position="265"/>
    </location>
</feature>
<gene>
    <name evidence="12" type="ORF">BvMPK_4066</name>
</gene>
<dbReference type="FunFam" id="2.30.30.60:FF:000002">
    <property type="entry name" value="Mechanosensitive ion channel family protein"/>
    <property type="match status" value="1"/>
</dbReference>
<sequence>MRQTHGNMDTINNDLTNLLQQMGVHKESLGITQRIVIIAGILIIAFVADYFCRKIVVPTIKKLTARTQATWDDYLFNDAVLDNMCHLIPPIILYVLLPFAFPHEPVTLTFILKLCWVYITAVAMKLICSFLTSLYTISSEHEKLKNHPLKGVYQMIKLIVICVGVIIIVSTLIDKDPVNILIGLGASAAILMLVFKDTIMGLVAGVQLSANDMLRPGDWITMPKYGADGTVIEVTLTTVKVRNWDNTITTVPPYALVSDSFQNWRGMRESGGRRVKRSINIDMNTVRFCTPEQMKKFEKQVWMSGFEKTGKEEVNLYVFRHYMEYYLRHNPRVNTELILMVRQLQPTPQGLPIELYFFSANKDWIPYERLQAEVFDHLLAVLPEFGLRVFQIPSGLDVLSLSSH</sequence>
<protein>
    <recommendedName>
        <fullName evidence="8">Mechanosensing system component YbdG</fullName>
    </recommendedName>
    <alternativeName>
        <fullName evidence="9">Mechanosensitive channel homolog YbdG</fullName>
    </alternativeName>
</protein>
<keyword evidence="3" id="KW-0997">Cell inner membrane</keyword>
<reference evidence="12 13" key="2">
    <citation type="journal article" date="2016" name="Genome Biol. Evol.">
        <title>Extensive mobilome-driven genome diversification in mouse gut-associated Bacteroides vulgatus mpk.</title>
        <authorList>
            <person name="Lange A."/>
            <person name="Beier S."/>
            <person name="Steimle A."/>
            <person name="Autenrieth I.B."/>
            <person name="Huson D.H."/>
            <person name="Frick J.S."/>
        </authorList>
    </citation>
    <scope>NUCLEOTIDE SEQUENCE [LARGE SCALE GENOMIC DNA]</scope>
    <source>
        <strain evidence="13">mpk</strain>
    </source>
</reference>
<dbReference type="PANTHER" id="PTHR30414">
    <property type="entry name" value="MINICONDUCTANCE MECHANOSENSITIVE CHANNEL YBDG"/>
    <property type="match status" value="1"/>
</dbReference>
<dbReference type="GO" id="GO:0071470">
    <property type="term" value="P:cellular response to osmotic stress"/>
    <property type="evidence" value="ECO:0007669"/>
    <property type="project" value="InterPro"/>
</dbReference>
<evidence type="ECO:0000256" key="6">
    <source>
        <dbReference type="ARBA" id="ARBA00023016"/>
    </source>
</evidence>
<organism evidence="12 13">
    <name type="scientific">Phocaeicola vulgatus</name>
    <name type="common">Bacteroides vulgatus</name>
    <dbReference type="NCBI Taxonomy" id="821"/>
    <lineage>
        <taxon>Bacteria</taxon>
        <taxon>Pseudomonadati</taxon>
        <taxon>Bacteroidota</taxon>
        <taxon>Bacteroidia</taxon>
        <taxon>Bacteroidales</taxon>
        <taxon>Bacteroidaceae</taxon>
        <taxon>Phocaeicola</taxon>
    </lineage>
</organism>
<proteinExistence type="predicted"/>
<dbReference type="InterPro" id="IPR006685">
    <property type="entry name" value="MscS_channel_2nd"/>
</dbReference>
<keyword evidence="6" id="KW-0346">Stress response</keyword>
<dbReference type="EMBL" id="CP013020">
    <property type="protein sequence ID" value="ALK86618.1"/>
    <property type="molecule type" value="Genomic_DNA"/>
</dbReference>
<evidence type="ECO:0000259" key="11">
    <source>
        <dbReference type="Pfam" id="PF00924"/>
    </source>
</evidence>
<evidence type="ECO:0000313" key="13">
    <source>
        <dbReference type="Proteomes" id="UP000061587"/>
    </source>
</evidence>
<feature type="transmembrane region" description="Helical" evidence="10">
    <location>
        <begin position="178"/>
        <end position="195"/>
    </location>
</feature>
<dbReference type="InterPro" id="IPR023408">
    <property type="entry name" value="MscS_beta-dom_sf"/>
</dbReference>
<evidence type="ECO:0000256" key="3">
    <source>
        <dbReference type="ARBA" id="ARBA00022519"/>
    </source>
</evidence>
<keyword evidence="5 10" id="KW-1133">Transmembrane helix</keyword>
<dbReference type="Pfam" id="PF00924">
    <property type="entry name" value="MS_channel_2nd"/>
    <property type="match status" value="1"/>
</dbReference>
<dbReference type="PATRIC" id="fig|821.40.peg.4881"/>
<keyword evidence="4 10" id="KW-0812">Transmembrane</keyword>
<evidence type="ECO:0000256" key="1">
    <source>
        <dbReference type="ARBA" id="ARBA00004429"/>
    </source>
</evidence>
<feature type="transmembrane region" description="Helical" evidence="10">
    <location>
        <begin position="107"/>
        <end position="131"/>
    </location>
</feature>
<name>A0A0N7J804_PHOVU</name>
<dbReference type="Proteomes" id="UP000061587">
    <property type="component" value="Chromosome"/>
</dbReference>
<evidence type="ECO:0000256" key="9">
    <source>
        <dbReference type="ARBA" id="ARBA00093659"/>
    </source>
</evidence>